<sequence length="39" mass="4717">MKYDFFLPKLNGIDNFYIFALPKRDLKNLLQRQVTRTVV</sequence>
<organism evidence="1 2">
    <name type="scientific">Parvicella tangerina</name>
    <dbReference type="NCBI Taxonomy" id="2829795"/>
    <lineage>
        <taxon>Bacteria</taxon>
        <taxon>Pseudomonadati</taxon>
        <taxon>Bacteroidota</taxon>
        <taxon>Flavobacteriia</taxon>
        <taxon>Flavobacteriales</taxon>
        <taxon>Parvicellaceae</taxon>
        <taxon>Parvicella</taxon>
    </lineage>
</organism>
<evidence type="ECO:0000313" key="2">
    <source>
        <dbReference type="Proteomes" id="UP000683507"/>
    </source>
</evidence>
<gene>
    <name evidence="1" type="ORF">CRYO30217_03260</name>
</gene>
<dbReference type="KEGG" id="ptan:CRYO30217_03260"/>
<protein>
    <submittedName>
        <fullName evidence="1">Uncharacterized protein</fullName>
    </submittedName>
</protein>
<dbReference type="EMBL" id="OU015584">
    <property type="protein sequence ID" value="CAG5086739.1"/>
    <property type="molecule type" value="Genomic_DNA"/>
</dbReference>
<name>A0A916JS89_9FLAO</name>
<dbReference type="AlphaFoldDB" id="A0A916JS89"/>
<accession>A0A916JS89</accession>
<proteinExistence type="predicted"/>
<keyword evidence="2" id="KW-1185">Reference proteome</keyword>
<evidence type="ECO:0000313" key="1">
    <source>
        <dbReference type="EMBL" id="CAG5086739.1"/>
    </source>
</evidence>
<dbReference type="Proteomes" id="UP000683507">
    <property type="component" value="Chromosome"/>
</dbReference>
<reference evidence="1" key="1">
    <citation type="submission" date="2021-04" db="EMBL/GenBank/DDBJ databases">
        <authorList>
            <person name="Rodrigo-Torres L."/>
            <person name="Arahal R. D."/>
            <person name="Lucena T."/>
        </authorList>
    </citation>
    <scope>NUCLEOTIDE SEQUENCE</scope>
    <source>
        <strain evidence="1">AS29M-1</strain>
    </source>
</reference>